<feature type="domain" description="CBS" evidence="3">
    <location>
        <begin position="147"/>
        <end position="205"/>
    </location>
</feature>
<dbReference type="SUPFAM" id="SSF54631">
    <property type="entry name" value="CBS-domain pair"/>
    <property type="match status" value="1"/>
</dbReference>
<dbReference type="InterPro" id="IPR044725">
    <property type="entry name" value="CBSX3_CBS_dom"/>
</dbReference>
<name>A0A7S1T3V8_9CHLO</name>
<dbReference type="InterPro" id="IPR046342">
    <property type="entry name" value="CBS_dom_sf"/>
</dbReference>
<dbReference type="AlphaFoldDB" id="A0A7S1T3V8"/>
<dbReference type="EMBL" id="HBGG01038559">
    <property type="protein sequence ID" value="CAD9219081.1"/>
    <property type="molecule type" value="Transcribed_RNA"/>
</dbReference>
<dbReference type="InterPro" id="IPR000644">
    <property type="entry name" value="CBS_dom"/>
</dbReference>
<dbReference type="Gene3D" id="3.10.580.10">
    <property type="entry name" value="CBS-domain"/>
    <property type="match status" value="1"/>
</dbReference>
<evidence type="ECO:0000259" key="3">
    <source>
        <dbReference type="PROSITE" id="PS51371"/>
    </source>
</evidence>
<keyword evidence="1 2" id="KW-0129">CBS domain</keyword>
<dbReference type="CDD" id="cd04623">
    <property type="entry name" value="CBS_pair_bac_euk"/>
    <property type="match status" value="1"/>
</dbReference>
<sequence length="217" mass="23092">MMALKTTASAVLRTAAAGITPAGYGTQTAGAASVFGLRKMSSIFSASAEPAASGELSSFGDTKISSLLQTKGDKGTWLWCTTGDTVLSAITKMSKANVGSLIVLEDGVADASGNVGHIRGIFTERDYLKKIVLEGRNSKETSITDIMTPKDVMLTIDPTHSVMEAMEMMVENQIRHLPVVDNDTLVGMVSIRDVVGTMVGEHKKSMEMMSNYINGTY</sequence>
<dbReference type="PROSITE" id="PS51371">
    <property type="entry name" value="CBS"/>
    <property type="match status" value="2"/>
</dbReference>
<evidence type="ECO:0000256" key="2">
    <source>
        <dbReference type="PROSITE-ProRule" id="PRU00703"/>
    </source>
</evidence>
<gene>
    <name evidence="4" type="ORF">TCHU04912_LOCUS19857</name>
</gene>
<evidence type="ECO:0000256" key="1">
    <source>
        <dbReference type="ARBA" id="ARBA00023122"/>
    </source>
</evidence>
<feature type="domain" description="CBS" evidence="3">
    <location>
        <begin position="69"/>
        <end position="140"/>
    </location>
</feature>
<dbReference type="PANTHER" id="PTHR43080:SF2">
    <property type="entry name" value="CBS DOMAIN-CONTAINING PROTEIN"/>
    <property type="match status" value="1"/>
</dbReference>
<dbReference type="SMART" id="SM00116">
    <property type="entry name" value="CBS"/>
    <property type="match status" value="2"/>
</dbReference>
<dbReference type="Pfam" id="PF00571">
    <property type="entry name" value="CBS"/>
    <property type="match status" value="2"/>
</dbReference>
<dbReference type="InterPro" id="IPR051257">
    <property type="entry name" value="Diverse_CBS-Domain"/>
</dbReference>
<evidence type="ECO:0000313" key="4">
    <source>
        <dbReference type="EMBL" id="CAD9219081.1"/>
    </source>
</evidence>
<protein>
    <recommendedName>
        <fullName evidence="3">CBS domain-containing protein</fullName>
    </recommendedName>
</protein>
<accession>A0A7S1T3V8</accession>
<organism evidence="4">
    <name type="scientific">Tetraselmis chuii</name>
    <dbReference type="NCBI Taxonomy" id="63592"/>
    <lineage>
        <taxon>Eukaryota</taxon>
        <taxon>Viridiplantae</taxon>
        <taxon>Chlorophyta</taxon>
        <taxon>core chlorophytes</taxon>
        <taxon>Chlorodendrophyceae</taxon>
        <taxon>Chlorodendrales</taxon>
        <taxon>Chlorodendraceae</taxon>
        <taxon>Tetraselmis</taxon>
    </lineage>
</organism>
<proteinExistence type="predicted"/>
<reference evidence="4" key="1">
    <citation type="submission" date="2021-01" db="EMBL/GenBank/DDBJ databases">
        <authorList>
            <person name="Corre E."/>
            <person name="Pelletier E."/>
            <person name="Niang G."/>
            <person name="Scheremetjew M."/>
            <person name="Finn R."/>
            <person name="Kale V."/>
            <person name="Holt S."/>
            <person name="Cochrane G."/>
            <person name="Meng A."/>
            <person name="Brown T."/>
            <person name="Cohen L."/>
        </authorList>
    </citation>
    <scope>NUCLEOTIDE SEQUENCE</scope>
    <source>
        <strain evidence="4">PLY429</strain>
    </source>
</reference>
<dbReference type="PANTHER" id="PTHR43080">
    <property type="entry name" value="CBS DOMAIN-CONTAINING PROTEIN CBSX3, MITOCHONDRIAL"/>
    <property type="match status" value="1"/>
</dbReference>